<dbReference type="SUPFAM" id="SSF53163">
    <property type="entry name" value="HybD-like"/>
    <property type="match status" value="1"/>
</dbReference>
<organism evidence="5 6">
    <name type="scientific">Flexistipes sinusarabici</name>
    <dbReference type="NCBI Taxonomy" id="2352"/>
    <lineage>
        <taxon>Bacteria</taxon>
        <taxon>Pseudomonadati</taxon>
        <taxon>Deferribacterota</taxon>
        <taxon>Deferribacteres</taxon>
        <taxon>Deferribacterales</taxon>
        <taxon>Flexistipitaceae</taxon>
        <taxon>Flexistipes</taxon>
    </lineage>
</organism>
<dbReference type="PRINTS" id="PR00446">
    <property type="entry name" value="HYDRGNUPTAKE"/>
</dbReference>
<dbReference type="NCBIfam" id="TIGR00072">
    <property type="entry name" value="hydrog_prot"/>
    <property type="match status" value="1"/>
</dbReference>
<dbReference type="InterPro" id="IPR023430">
    <property type="entry name" value="Pept_HybD-like_dom_sf"/>
</dbReference>
<protein>
    <submittedName>
        <fullName evidence="5">Hydrogenase expression protein</fullName>
    </submittedName>
</protein>
<evidence type="ECO:0000256" key="3">
    <source>
        <dbReference type="ARBA" id="ARBA00022750"/>
    </source>
</evidence>
<dbReference type="PANTHER" id="PTHR30302">
    <property type="entry name" value="HYDROGENASE 1 MATURATION PROTEASE"/>
    <property type="match status" value="1"/>
</dbReference>
<name>A0A3D5Q8R3_FLESI</name>
<evidence type="ECO:0000313" key="5">
    <source>
        <dbReference type="EMBL" id="HCW92217.1"/>
    </source>
</evidence>
<sequence length="160" mass="17825">MNICVLGLGNLLMNDDAAGALTAKELQKEFDNSDNFKIIEGGTLGMDLLHFIQWSDYLIIIDSVQLDLDPGSVVKIEGKDIDYVFQNKLSPHQMGMKDILFASEISGDLPEKIVFYGIQVENIEMDMELSAKVKANISKLKNEVIKEIECAKNSALEEKL</sequence>
<evidence type="ECO:0000256" key="4">
    <source>
        <dbReference type="ARBA" id="ARBA00022801"/>
    </source>
</evidence>
<dbReference type="PANTHER" id="PTHR30302:SF1">
    <property type="entry name" value="HYDROGENASE 2 MATURATION PROTEASE"/>
    <property type="match status" value="1"/>
</dbReference>
<keyword evidence="3" id="KW-0064">Aspartyl protease</keyword>
<gene>
    <name evidence="5" type="ORF">DHM44_00880</name>
</gene>
<evidence type="ECO:0000256" key="2">
    <source>
        <dbReference type="ARBA" id="ARBA00022670"/>
    </source>
</evidence>
<keyword evidence="2" id="KW-0645">Protease</keyword>
<dbReference type="OMA" id="MIDAMIL"/>
<dbReference type="CDD" id="cd06062">
    <property type="entry name" value="H2MP_MemB-H2up"/>
    <property type="match status" value="1"/>
</dbReference>
<dbReference type="GO" id="GO:0016485">
    <property type="term" value="P:protein processing"/>
    <property type="evidence" value="ECO:0007669"/>
    <property type="project" value="TreeGrafter"/>
</dbReference>
<dbReference type="InterPro" id="IPR000671">
    <property type="entry name" value="Peptidase_A31"/>
</dbReference>
<comment type="caution">
    <text evidence="5">The sequence shown here is derived from an EMBL/GenBank/DDBJ whole genome shotgun (WGS) entry which is preliminary data.</text>
</comment>
<dbReference type="Proteomes" id="UP000262325">
    <property type="component" value="Unassembled WGS sequence"/>
</dbReference>
<dbReference type="GO" id="GO:0008047">
    <property type="term" value="F:enzyme activator activity"/>
    <property type="evidence" value="ECO:0007669"/>
    <property type="project" value="InterPro"/>
</dbReference>
<dbReference type="EMBL" id="DPPF01000018">
    <property type="protein sequence ID" value="HCW92217.1"/>
    <property type="molecule type" value="Genomic_DNA"/>
</dbReference>
<accession>A0A3D5Q8R3</accession>
<dbReference type="GO" id="GO:0004190">
    <property type="term" value="F:aspartic-type endopeptidase activity"/>
    <property type="evidence" value="ECO:0007669"/>
    <property type="project" value="UniProtKB-KW"/>
</dbReference>
<dbReference type="Gene3D" id="3.40.50.1450">
    <property type="entry name" value="HybD-like"/>
    <property type="match status" value="1"/>
</dbReference>
<proteinExistence type="inferred from homology"/>
<dbReference type="Pfam" id="PF01750">
    <property type="entry name" value="HycI"/>
    <property type="match status" value="1"/>
</dbReference>
<comment type="similarity">
    <text evidence="1">Belongs to the peptidase A31 family.</text>
</comment>
<dbReference type="AlphaFoldDB" id="A0A3D5Q8R3"/>
<evidence type="ECO:0000256" key="1">
    <source>
        <dbReference type="ARBA" id="ARBA00006814"/>
    </source>
</evidence>
<reference evidence="5 6" key="1">
    <citation type="journal article" date="2018" name="Nat. Biotechnol.">
        <title>A standardized bacterial taxonomy based on genome phylogeny substantially revises the tree of life.</title>
        <authorList>
            <person name="Parks D.H."/>
            <person name="Chuvochina M."/>
            <person name="Waite D.W."/>
            <person name="Rinke C."/>
            <person name="Skarshewski A."/>
            <person name="Chaumeil P.A."/>
            <person name="Hugenholtz P."/>
        </authorList>
    </citation>
    <scope>NUCLEOTIDE SEQUENCE [LARGE SCALE GENOMIC DNA]</scope>
    <source>
        <strain evidence="5">UBA8672</strain>
    </source>
</reference>
<evidence type="ECO:0000313" key="6">
    <source>
        <dbReference type="Proteomes" id="UP000262325"/>
    </source>
</evidence>
<keyword evidence="4" id="KW-0378">Hydrolase</keyword>